<accession>A0A1S0TGX6</accession>
<protein>
    <submittedName>
        <fullName evidence="2">Uncharacterized protein</fullName>
    </submittedName>
</protein>
<name>A0A1S0TGX6_LOALO</name>
<dbReference type="CTD" id="9952608"/>
<evidence type="ECO:0000313" key="2">
    <source>
        <dbReference type="EMBL" id="EFO13406.1"/>
    </source>
</evidence>
<feature type="region of interest" description="Disordered" evidence="1">
    <location>
        <begin position="1"/>
        <end position="46"/>
    </location>
</feature>
<feature type="compositionally biased region" description="Basic and acidic residues" evidence="1">
    <location>
        <begin position="16"/>
        <end position="31"/>
    </location>
</feature>
<dbReference type="GeneID" id="9952608"/>
<dbReference type="EMBL" id="JH712254">
    <property type="protein sequence ID" value="EFO13406.1"/>
    <property type="molecule type" value="Genomic_DNA"/>
</dbReference>
<evidence type="ECO:0000256" key="1">
    <source>
        <dbReference type="SAM" id="MobiDB-lite"/>
    </source>
</evidence>
<dbReference type="AlphaFoldDB" id="A0A1S0TGX6"/>
<proteinExistence type="predicted"/>
<sequence length="165" mass="18407">MTDTVSLDGLVQGVKMENKTTEKRKGWKEPSGELPSFARPDKSDGSKGKYCMIPWLDQSRRPCLVHSIFLHLSIRDKHEVSMNNRKITGLLINSNTTTRSGYFKCGKKPNSGYFKCGEKPNSGYFKCGEKPNSGYSKFAVKPGISGYKWTKVTQNGLLLGSFLSI</sequence>
<organism evidence="2">
    <name type="scientific">Loa loa</name>
    <name type="common">Eye worm</name>
    <name type="synonym">Filaria loa</name>
    <dbReference type="NCBI Taxonomy" id="7209"/>
    <lineage>
        <taxon>Eukaryota</taxon>
        <taxon>Metazoa</taxon>
        <taxon>Ecdysozoa</taxon>
        <taxon>Nematoda</taxon>
        <taxon>Chromadorea</taxon>
        <taxon>Rhabditida</taxon>
        <taxon>Spirurina</taxon>
        <taxon>Spiruromorpha</taxon>
        <taxon>Filarioidea</taxon>
        <taxon>Onchocercidae</taxon>
        <taxon>Loa</taxon>
    </lineage>
</organism>
<dbReference type="RefSeq" id="XP_003150663.1">
    <property type="nucleotide sequence ID" value="XM_003150615.1"/>
</dbReference>
<reference evidence="2" key="1">
    <citation type="submission" date="2012-04" db="EMBL/GenBank/DDBJ databases">
        <title>The Genome Sequence of Loa loa.</title>
        <authorList>
            <consortium name="The Broad Institute Genome Sequencing Platform"/>
            <consortium name="Broad Institute Genome Sequencing Center for Infectious Disease"/>
            <person name="Nutman T.B."/>
            <person name="Fink D.L."/>
            <person name="Russ C."/>
            <person name="Young S."/>
            <person name="Zeng Q."/>
            <person name="Gargeya S."/>
            <person name="Alvarado L."/>
            <person name="Berlin A."/>
            <person name="Chapman S.B."/>
            <person name="Chen Z."/>
            <person name="Freedman E."/>
            <person name="Gellesch M."/>
            <person name="Goldberg J."/>
            <person name="Griggs A."/>
            <person name="Gujja S."/>
            <person name="Heilman E.R."/>
            <person name="Heiman D."/>
            <person name="Howarth C."/>
            <person name="Mehta T."/>
            <person name="Neiman D."/>
            <person name="Pearson M."/>
            <person name="Roberts A."/>
            <person name="Saif S."/>
            <person name="Shea T."/>
            <person name="Shenoy N."/>
            <person name="Sisk P."/>
            <person name="Stolte C."/>
            <person name="Sykes S."/>
            <person name="White J."/>
            <person name="Yandava C."/>
            <person name="Haas B."/>
            <person name="Henn M.R."/>
            <person name="Nusbaum C."/>
            <person name="Birren B."/>
        </authorList>
    </citation>
    <scope>NUCLEOTIDE SEQUENCE [LARGE SCALE GENOMIC DNA]</scope>
</reference>
<dbReference type="KEGG" id="loa:LOAG_15123"/>
<gene>
    <name evidence="2" type="ORF">LOAG_15123</name>
</gene>
<dbReference type="InParanoid" id="A0A1S0TGX6"/>